<protein>
    <submittedName>
        <fullName evidence="1">Uncharacterized protein</fullName>
    </submittedName>
</protein>
<proteinExistence type="predicted"/>
<feature type="non-terminal residue" evidence="1">
    <location>
        <position position="1"/>
    </location>
</feature>
<evidence type="ECO:0000313" key="1">
    <source>
        <dbReference type="EMBL" id="CDW36552.1"/>
    </source>
</evidence>
<organism evidence="1">
    <name type="scientific">Lepeophtheirus salmonis</name>
    <name type="common">Salmon louse</name>
    <name type="synonym">Caligus salmonis</name>
    <dbReference type="NCBI Taxonomy" id="72036"/>
    <lineage>
        <taxon>Eukaryota</taxon>
        <taxon>Metazoa</taxon>
        <taxon>Ecdysozoa</taxon>
        <taxon>Arthropoda</taxon>
        <taxon>Crustacea</taxon>
        <taxon>Multicrustacea</taxon>
        <taxon>Hexanauplia</taxon>
        <taxon>Copepoda</taxon>
        <taxon>Siphonostomatoida</taxon>
        <taxon>Caligidae</taxon>
        <taxon>Lepeophtheirus</taxon>
    </lineage>
</organism>
<dbReference type="EMBL" id="HACA01019191">
    <property type="protein sequence ID" value="CDW36552.1"/>
    <property type="molecule type" value="Transcribed_RNA"/>
</dbReference>
<accession>A0A0K2UF33</accession>
<dbReference type="AlphaFoldDB" id="A0A0K2UF33"/>
<name>A0A0K2UF33_LEPSM</name>
<sequence>RKFLERHCESHSGFRDLSWFLIEEETRDLKLDLDLSPYFGDLQINLISQSKTRDLNWN</sequence>
<reference evidence="1" key="1">
    <citation type="submission" date="2014-05" db="EMBL/GenBank/DDBJ databases">
        <authorList>
            <person name="Chronopoulou M."/>
        </authorList>
    </citation>
    <scope>NUCLEOTIDE SEQUENCE</scope>
    <source>
        <tissue evidence="1">Whole organism</tissue>
    </source>
</reference>